<dbReference type="EMBL" id="BFEA01000763">
    <property type="protein sequence ID" value="GBG89803.1"/>
    <property type="molecule type" value="Genomic_DNA"/>
</dbReference>
<organism evidence="9 10">
    <name type="scientific">Chara braunii</name>
    <name type="common">Braun's stonewort</name>
    <dbReference type="NCBI Taxonomy" id="69332"/>
    <lineage>
        <taxon>Eukaryota</taxon>
        <taxon>Viridiplantae</taxon>
        <taxon>Streptophyta</taxon>
        <taxon>Charophyceae</taxon>
        <taxon>Charales</taxon>
        <taxon>Characeae</taxon>
        <taxon>Chara</taxon>
    </lineage>
</organism>
<feature type="domain" description="Endonuclease/exonuclease/phosphatase" evidence="8">
    <location>
        <begin position="465"/>
        <end position="693"/>
    </location>
</feature>
<evidence type="ECO:0000256" key="3">
    <source>
        <dbReference type="ARBA" id="ARBA00022801"/>
    </source>
</evidence>
<evidence type="ECO:0000256" key="5">
    <source>
        <dbReference type="PIRSR" id="PIRSR604808-2"/>
    </source>
</evidence>
<evidence type="ECO:0000256" key="2">
    <source>
        <dbReference type="ARBA" id="ARBA00022723"/>
    </source>
</evidence>
<feature type="binding site" evidence="5">
    <location>
        <position position="468"/>
    </location>
    <ligand>
        <name>Mg(2+)</name>
        <dbReference type="ChEBI" id="CHEBI:18420"/>
        <label>1</label>
    </ligand>
</feature>
<feature type="binding site" evidence="5">
    <location>
        <position position="500"/>
    </location>
    <ligand>
        <name>Mg(2+)</name>
        <dbReference type="ChEBI" id="CHEBI:18420"/>
        <label>1</label>
    </ligand>
</feature>
<dbReference type="SUPFAM" id="SSF56219">
    <property type="entry name" value="DNase I-like"/>
    <property type="match status" value="1"/>
</dbReference>
<feature type="binding site" evidence="5">
    <location>
        <position position="604"/>
    </location>
    <ligand>
        <name>Mg(2+)</name>
        <dbReference type="ChEBI" id="CHEBI:18420"/>
        <label>1</label>
    </ligand>
</feature>
<feature type="site" description="Transition state stabilizer" evidence="6">
    <location>
        <position position="604"/>
    </location>
</feature>
<gene>
    <name evidence="9" type="ORF">CBR_g49654</name>
</gene>
<dbReference type="PANTHER" id="PTHR22748">
    <property type="entry name" value="AP ENDONUCLEASE"/>
    <property type="match status" value="1"/>
</dbReference>
<dbReference type="GO" id="GO:0008081">
    <property type="term" value="F:phosphoric diester hydrolase activity"/>
    <property type="evidence" value="ECO:0007669"/>
    <property type="project" value="TreeGrafter"/>
</dbReference>
<dbReference type="GO" id="GO:0003906">
    <property type="term" value="F:DNA-(apurinic or apyrimidinic site) endonuclease activity"/>
    <property type="evidence" value="ECO:0007669"/>
    <property type="project" value="TreeGrafter"/>
</dbReference>
<evidence type="ECO:0000313" key="10">
    <source>
        <dbReference type="Proteomes" id="UP000265515"/>
    </source>
</evidence>
<dbReference type="Gramene" id="GBG89803">
    <property type="protein sequence ID" value="GBG89803"/>
    <property type="gene ID" value="CBR_g49654"/>
</dbReference>
<evidence type="ECO:0000256" key="6">
    <source>
        <dbReference type="PIRSR" id="PIRSR604808-3"/>
    </source>
</evidence>
<comment type="similarity">
    <text evidence="1">Belongs to the DNA repair enzymes AP/ExoA family.</text>
</comment>
<dbReference type="InterPro" id="IPR004808">
    <property type="entry name" value="AP_endonuc_1"/>
</dbReference>
<dbReference type="AlphaFoldDB" id="A0A388M5P7"/>
<feature type="site" description="Important for catalytic activity" evidence="6">
    <location>
        <position position="668"/>
    </location>
</feature>
<comment type="cofactor">
    <cofactor evidence="5">
        <name>Mg(2+)</name>
        <dbReference type="ChEBI" id="CHEBI:18420"/>
    </cofactor>
    <cofactor evidence="5">
        <name>Mn(2+)</name>
        <dbReference type="ChEBI" id="CHEBI:29035"/>
    </cofactor>
    <text evidence="5">Probably binds two magnesium or manganese ions per subunit.</text>
</comment>
<dbReference type="GO" id="GO:0006284">
    <property type="term" value="P:base-excision repair"/>
    <property type="evidence" value="ECO:0007669"/>
    <property type="project" value="TreeGrafter"/>
</dbReference>
<dbReference type="CDD" id="cd09076">
    <property type="entry name" value="L1-EN"/>
    <property type="match status" value="1"/>
</dbReference>
<keyword evidence="4 5" id="KW-0460">Magnesium</keyword>
<protein>
    <recommendedName>
        <fullName evidence="8">Endonuclease/exonuclease/phosphatase domain-containing protein</fullName>
    </recommendedName>
</protein>
<evidence type="ECO:0000313" key="9">
    <source>
        <dbReference type="EMBL" id="GBG89803.1"/>
    </source>
</evidence>
<evidence type="ECO:0000256" key="1">
    <source>
        <dbReference type="ARBA" id="ARBA00007092"/>
    </source>
</evidence>
<feature type="region of interest" description="Disordered" evidence="7">
    <location>
        <begin position="247"/>
        <end position="304"/>
    </location>
</feature>
<feature type="region of interest" description="Disordered" evidence="7">
    <location>
        <begin position="345"/>
        <end position="368"/>
    </location>
</feature>
<keyword evidence="2 5" id="KW-0479">Metal-binding</keyword>
<evidence type="ECO:0000259" key="8">
    <source>
        <dbReference type="Pfam" id="PF03372"/>
    </source>
</evidence>
<dbReference type="Gene3D" id="3.60.10.10">
    <property type="entry name" value="Endonuclease/exonuclease/phosphatase"/>
    <property type="match status" value="1"/>
</dbReference>
<feature type="region of interest" description="Disordered" evidence="7">
    <location>
        <begin position="1"/>
        <end position="20"/>
    </location>
</feature>
<keyword evidence="3" id="KW-0378">Hydrolase</keyword>
<keyword evidence="10" id="KW-1185">Reference proteome</keyword>
<feature type="binding site" evidence="5">
    <location>
        <position position="602"/>
    </location>
    <ligand>
        <name>Mg(2+)</name>
        <dbReference type="ChEBI" id="CHEBI:18420"/>
        <label>1</label>
    </ligand>
</feature>
<accession>A0A388M5P7</accession>
<reference evidence="9 10" key="1">
    <citation type="journal article" date="2018" name="Cell">
        <title>The Chara Genome: Secondary Complexity and Implications for Plant Terrestrialization.</title>
        <authorList>
            <person name="Nishiyama T."/>
            <person name="Sakayama H."/>
            <person name="Vries J.D."/>
            <person name="Buschmann H."/>
            <person name="Saint-Marcoux D."/>
            <person name="Ullrich K.K."/>
            <person name="Haas F.B."/>
            <person name="Vanderstraeten L."/>
            <person name="Becker D."/>
            <person name="Lang D."/>
            <person name="Vosolsobe S."/>
            <person name="Rombauts S."/>
            <person name="Wilhelmsson P.K.I."/>
            <person name="Janitza P."/>
            <person name="Kern R."/>
            <person name="Heyl A."/>
            <person name="Rumpler F."/>
            <person name="Villalobos L.I.A.C."/>
            <person name="Clay J.M."/>
            <person name="Skokan R."/>
            <person name="Toyoda A."/>
            <person name="Suzuki Y."/>
            <person name="Kagoshima H."/>
            <person name="Schijlen E."/>
            <person name="Tajeshwar N."/>
            <person name="Catarino B."/>
            <person name="Hetherington A.J."/>
            <person name="Saltykova A."/>
            <person name="Bonnot C."/>
            <person name="Breuninger H."/>
            <person name="Symeonidi A."/>
            <person name="Radhakrishnan G.V."/>
            <person name="Van Nieuwerburgh F."/>
            <person name="Deforce D."/>
            <person name="Chang C."/>
            <person name="Karol K.G."/>
            <person name="Hedrich R."/>
            <person name="Ulvskov P."/>
            <person name="Glockner G."/>
            <person name="Delwiche C.F."/>
            <person name="Petrasek J."/>
            <person name="Van de Peer Y."/>
            <person name="Friml J."/>
            <person name="Beilby M."/>
            <person name="Dolan L."/>
            <person name="Kohara Y."/>
            <person name="Sugano S."/>
            <person name="Fujiyama A."/>
            <person name="Delaux P.-M."/>
            <person name="Quint M."/>
            <person name="TheiBen G."/>
            <person name="Hagemann M."/>
            <person name="Harholt J."/>
            <person name="Dunand C."/>
            <person name="Zachgo S."/>
            <person name="Langdale J."/>
            <person name="Maumus F."/>
            <person name="Straeten D.V.D."/>
            <person name="Gould S.B."/>
            <person name="Rensing S.A."/>
        </authorList>
    </citation>
    <scope>NUCLEOTIDE SEQUENCE [LARGE SCALE GENOMIC DNA]</scope>
    <source>
        <strain evidence="9 10">S276</strain>
    </source>
</reference>
<dbReference type="GO" id="GO:0005634">
    <property type="term" value="C:nucleus"/>
    <property type="evidence" value="ECO:0007669"/>
    <property type="project" value="TreeGrafter"/>
</dbReference>
<dbReference type="GO" id="GO:0008311">
    <property type="term" value="F:double-stranded DNA 3'-5' DNA exonuclease activity"/>
    <property type="evidence" value="ECO:0007669"/>
    <property type="project" value="TreeGrafter"/>
</dbReference>
<dbReference type="GO" id="GO:0046872">
    <property type="term" value="F:metal ion binding"/>
    <property type="evidence" value="ECO:0007669"/>
    <property type="project" value="UniProtKB-KW"/>
</dbReference>
<dbReference type="Pfam" id="PF03372">
    <property type="entry name" value="Exo_endo_phos"/>
    <property type="match status" value="1"/>
</dbReference>
<sequence>MAEVEDEAGRGGGRSPPPPDFWVMEDRVRHSIGQCYDEGVFPVEPNMGEVVEDERGRRFRVNESLDAIKEKWLKERTVIFIFQDEARNPTRGPNVVSYVARASEVATWLVQKGSTRLSLAGKDYPVAFKPWMTKPELKEIRLRDAETNFWIVALRVPLDAMYYLRSAAEGLIGGLKQMHAPEADRSRPKLMNVKIDMDPQARFKVEDTLIIESPKGEWWKVEVATPYSDWCRKCRWYFHTEENCPRQGYDRGPRWQGTPNPAQQRAPAMSEPRRAANSANGADRPIAAPQTSQASHGRGAIGTRDAVRPSQGFATSAQQDERLSNTAQARDQSVLAQYPHIMANPTFSPAPGNQSYSFQAAHPPPPPPPDRTLMPGWTNPGEWPASVYAAPHPRQWHDAPNLVQGHQDVNYCFQPAHHSNPDLFHQDTRILMPLHRGGCQKQTWIHPASNQKRRQICAMVKLKMATWNVRGLGDSSGRRKKSRIKSWVFRKQVEVLCIQETKLSEDKLRAIAGWWDGPQVWSPAQESRGGVGILLHRSLQSQVVDSEADLWGRWAWFKLQSDLTEWVLMTVYVPADPSTRAAFFRTLLPVIPHSEHLIMVGDWNVSLDEALTDGTRTAGRRDALALMDLIQDLGLSGPFRSLNPAASGYTWFSIISRERGDVTCGRLDYFLVTGGLAQGFTAIGPKLHPMSDHRSVLAEMVLTEATSS</sequence>
<feature type="compositionally biased region" description="Polar residues" evidence="7">
    <location>
        <begin position="345"/>
        <end position="358"/>
    </location>
</feature>
<evidence type="ECO:0000256" key="4">
    <source>
        <dbReference type="ARBA" id="ARBA00022842"/>
    </source>
</evidence>
<keyword evidence="5" id="KW-0464">Manganese</keyword>
<comment type="caution">
    <text evidence="9">The sequence shown here is derived from an EMBL/GenBank/DDBJ whole genome shotgun (WGS) entry which is preliminary data.</text>
</comment>
<dbReference type="InterPro" id="IPR005135">
    <property type="entry name" value="Endo/exonuclease/phosphatase"/>
</dbReference>
<dbReference type="Proteomes" id="UP000265515">
    <property type="component" value="Unassembled WGS sequence"/>
</dbReference>
<proteinExistence type="inferred from homology"/>
<dbReference type="InterPro" id="IPR036691">
    <property type="entry name" value="Endo/exonu/phosph_ase_sf"/>
</dbReference>
<dbReference type="PANTHER" id="PTHR22748:SF6">
    <property type="entry name" value="DNA-(APURINIC OR APYRIMIDINIC SITE) ENDONUCLEASE"/>
    <property type="match status" value="1"/>
</dbReference>
<dbReference type="STRING" id="69332.A0A388M5P7"/>
<evidence type="ECO:0000256" key="7">
    <source>
        <dbReference type="SAM" id="MobiDB-lite"/>
    </source>
</evidence>
<name>A0A388M5P7_CHABU</name>